<evidence type="ECO:0000256" key="6">
    <source>
        <dbReference type="ARBA" id="ARBA00022695"/>
    </source>
</evidence>
<comment type="cofactor">
    <cofactor evidence="1">
        <name>Mg(2+)</name>
        <dbReference type="ChEBI" id="CHEBI:18420"/>
    </cofactor>
</comment>
<dbReference type="InterPro" id="IPR029044">
    <property type="entry name" value="Nucleotide-diphossugar_trans"/>
</dbReference>
<dbReference type="InterPro" id="IPR025877">
    <property type="entry name" value="MobA-like_NTP_Trfase"/>
</dbReference>
<name>A0AAJ1B9P4_9ACTO</name>
<reference evidence="18" key="1">
    <citation type="submission" date="2022-01" db="EMBL/GenBank/DDBJ databases">
        <title>Collection of gut derived symbiotic bacterial strains cultured from healthy donors.</title>
        <authorList>
            <person name="Lin H."/>
            <person name="Kohout C."/>
            <person name="Waligurski E."/>
            <person name="Pamer E.G."/>
        </authorList>
    </citation>
    <scope>NUCLEOTIDE SEQUENCE</scope>
    <source>
        <strain evidence="18">DFI.7.46</strain>
    </source>
</reference>
<evidence type="ECO:0000256" key="10">
    <source>
        <dbReference type="ARBA" id="ARBA00022984"/>
    </source>
</evidence>
<evidence type="ECO:0000256" key="7">
    <source>
        <dbReference type="ARBA" id="ARBA00022723"/>
    </source>
</evidence>
<dbReference type="PANTHER" id="PTHR43584:SF3">
    <property type="entry name" value="BIFUNCTIONAL PROTEIN GLMU"/>
    <property type="match status" value="1"/>
</dbReference>
<feature type="domain" description="MobA-like NTP transferase" evidence="17">
    <location>
        <begin position="8"/>
        <end position="140"/>
    </location>
</feature>
<comment type="catalytic activity">
    <reaction evidence="14">
        <text>alpha-D-glucosamine 1-phosphate + acetyl-CoA = N-acetyl-alpha-D-glucosamine 1-phosphate + CoA + H(+)</text>
        <dbReference type="Rhea" id="RHEA:13725"/>
        <dbReference type="ChEBI" id="CHEBI:15378"/>
        <dbReference type="ChEBI" id="CHEBI:57287"/>
        <dbReference type="ChEBI" id="CHEBI:57288"/>
        <dbReference type="ChEBI" id="CHEBI:57776"/>
        <dbReference type="ChEBI" id="CHEBI:58516"/>
        <dbReference type="EC" id="2.3.1.157"/>
    </reaction>
</comment>
<evidence type="ECO:0000256" key="3">
    <source>
        <dbReference type="ARBA" id="ARBA00007947"/>
    </source>
</evidence>
<proteinExistence type="inferred from homology"/>
<evidence type="ECO:0000256" key="11">
    <source>
        <dbReference type="ARBA" id="ARBA00023268"/>
    </source>
</evidence>
<keyword evidence="6" id="KW-0548">Nucleotidyltransferase</keyword>
<keyword evidence="4" id="KW-0963">Cytoplasm</keyword>
<keyword evidence="10" id="KW-0573">Peptidoglycan synthesis</keyword>
<dbReference type="SUPFAM" id="SSF51161">
    <property type="entry name" value="Trimeric LpxA-like enzymes"/>
    <property type="match status" value="1"/>
</dbReference>
<keyword evidence="11" id="KW-0511">Multifunctional enzyme</keyword>
<dbReference type="CDD" id="cd02540">
    <property type="entry name" value="GT2_GlmU_N_bac"/>
    <property type="match status" value="1"/>
</dbReference>
<evidence type="ECO:0000256" key="1">
    <source>
        <dbReference type="ARBA" id="ARBA00001946"/>
    </source>
</evidence>
<evidence type="ECO:0000313" key="18">
    <source>
        <dbReference type="EMBL" id="MCG4616902.1"/>
    </source>
</evidence>
<evidence type="ECO:0000313" key="19">
    <source>
        <dbReference type="Proteomes" id="UP001200537"/>
    </source>
</evidence>
<evidence type="ECO:0000259" key="17">
    <source>
        <dbReference type="Pfam" id="PF12804"/>
    </source>
</evidence>
<evidence type="ECO:0000256" key="5">
    <source>
        <dbReference type="ARBA" id="ARBA00022679"/>
    </source>
</evidence>
<evidence type="ECO:0000256" key="2">
    <source>
        <dbReference type="ARBA" id="ARBA00007707"/>
    </source>
</evidence>
<keyword evidence="8" id="KW-0460">Magnesium</keyword>
<dbReference type="GO" id="GO:0009252">
    <property type="term" value="P:peptidoglycan biosynthetic process"/>
    <property type="evidence" value="ECO:0007669"/>
    <property type="project" value="UniProtKB-KW"/>
</dbReference>
<dbReference type="GO" id="GO:0019134">
    <property type="term" value="F:glucosamine-1-phosphate N-acetyltransferase activity"/>
    <property type="evidence" value="ECO:0007669"/>
    <property type="project" value="UniProtKB-EC"/>
</dbReference>
<dbReference type="Gene3D" id="2.160.10.10">
    <property type="entry name" value="Hexapeptide repeat proteins"/>
    <property type="match status" value="1"/>
</dbReference>
<evidence type="ECO:0000256" key="12">
    <source>
        <dbReference type="ARBA" id="ARBA00023315"/>
    </source>
</evidence>
<evidence type="ECO:0000256" key="16">
    <source>
        <dbReference type="ARBA" id="ARBA00049628"/>
    </source>
</evidence>
<dbReference type="GO" id="GO:0071555">
    <property type="term" value="P:cell wall organization"/>
    <property type="evidence" value="ECO:0007669"/>
    <property type="project" value="UniProtKB-KW"/>
</dbReference>
<comment type="catalytic activity">
    <reaction evidence="15">
        <text>N-acetyl-alpha-D-glucosamine 1-phosphate + UTP + H(+) = UDP-N-acetyl-alpha-D-glucosamine + diphosphate</text>
        <dbReference type="Rhea" id="RHEA:13509"/>
        <dbReference type="ChEBI" id="CHEBI:15378"/>
        <dbReference type="ChEBI" id="CHEBI:33019"/>
        <dbReference type="ChEBI" id="CHEBI:46398"/>
        <dbReference type="ChEBI" id="CHEBI:57705"/>
        <dbReference type="ChEBI" id="CHEBI:57776"/>
        <dbReference type="EC" id="2.7.7.23"/>
    </reaction>
</comment>
<keyword evidence="5 18" id="KW-0808">Transferase</keyword>
<comment type="function">
    <text evidence="16">Catalyzes the last two sequential reactions in the de novo biosynthetic pathway for UDP-N-acetylglucosamine (UDP-GlcNAc). The C-terminal domain catalyzes the transfer of acetyl group from acetyl coenzyme A to glucosamine-1-phosphate (GlcN-1-P) to produce N-acetylglucosamine-1-phosphate (GlcNAc-1-P), which is converted into UDP-GlcNAc by the transfer of uridine 5-monophosphate (from uridine 5-triphosphate), a reaction catalyzed by the N-terminal domain.</text>
</comment>
<dbReference type="EMBL" id="JAKNHJ010000001">
    <property type="protein sequence ID" value="MCG4616902.1"/>
    <property type="molecule type" value="Genomic_DNA"/>
</dbReference>
<evidence type="ECO:0000256" key="4">
    <source>
        <dbReference type="ARBA" id="ARBA00022490"/>
    </source>
</evidence>
<dbReference type="GO" id="GO:0046872">
    <property type="term" value="F:metal ion binding"/>
    <property type="evidence" value="ECO:0007669"/>
    <property type="project" value="UniProtKB-KW"/>
</dbReference>
<organism evidence="18 19">
    <name type="scientific">Varibaculum cambriense</name>
    <dbReference type="NCBI Taxonomy" id="184870"/>
    <lineage>
        <taxon>Bacteria</taxon>
        <taxon>Bacillati</taxon>
        <taxon>Actinomycetota</taxon>
        <taxon>Actinomycetes</taxon>
        <taxon>Actinomycetales</taxon>
        <taxon>Actinomycetaceae</taxon>
        <taxon>Varibaculum</taxon>
    </lineage>
</organism>
<evidence type="ECO:0000256" key="9">
    <source>
        <dbReference type="ARBA" id="ARBA00022960"/>
    </source>
</evidence>
<dbReference type="AlphaFoldDB" id="A0AAJ1B9P4"/>
<dbReference type="InterPro" id="IPR050065">
    <property type="entry name" value="GlmU-like"/>
</dbReference>
<evidence type="ECO:0000256" key="8">
    <source>
        <dbReference type="ARBA" id="ARBA00022842"/>
    </source>
</evidence>
<dbReference type="InterPro" id="IPR011004">
    <property type="entry name" value="Trimer_LpxA-like_sf"/>
</dbReference>
<evidence type="ECO:0000256" key="15">
    <source>
        <dbReference type="ARBA" id="ARBA00048493"/>
    </source>
</evidence>
<accession>A0AAJ1B9P4</accession>
<dbReference type="PANTHER" id="PTHR43584">
    <property type="entry name" value="NUCLEOTIDYL TRANSFERASE"/>
    <property type="match status" value="1"/>
</dbReference>
<keyword evidence="9" id="KW-0133">Cell shape</keyword>
<protein>
    <submittedName>
        <fullName evidence="18">NTP transferase domain-containing protein</fullName>
    </submittedName>
</protein>
<dbReference type="Pfam" id="PF12804">
    <property type="entry name" value="NTP_transf_3"/>
    <property type="match status" value="1"/>
</dbReference>
<sequence>MENTPSAAIVLAAGKGTRMKSTRPKVLHPLAGKALLGHALDAVAALDPTSLCVVIRHERQAVAQYVNQYYPQAVLADQDEIPGTGRAVQCALDKLAQQGELAGTVVITSGDVPLLESSTLEKLLESHQLSGNQVTVLTTQVPDPSGYGRVIRSDSGAVTAIIEDRDCNEDQRSIREINAGIYAFDAQFLNQALSGLGTDNDQGEVYLTDTIALAASNGRAGAYLITDYMQAEGCNDRAQLAGLHREYNRRILNQLMKAGVSIVDPETTWIEKSVKIAADALVLPGCDLHGNTVIAPGAEIGPFTSLTDVKVGEGARVRRCDLRAVNLASGSNHTCETNL</sequence>
<gene>
    <name evidence="18" type="ORF">L0M99_00125</name>
</gene>
<keyword evidence="7" id="KW-0479">Metal-binding</keyword>
<comment type="similarity">
    <text evidence="2">In the C-terminal section; belongs to the transferase hexapeptide repeat family.</text>
</comment>
<dbReference type="Gene3D" id="3.90.550.10">
    <property type="entry name" value="Spore Coat Polysaccharide Biosynthesis Protein SpsA, Chain A"/>
    <property type="match status" value="1"/>
</dbReference>
<evidence type="ECO:0000256" key="14">
    <source>
        <dbReference type="ARBA" id="ARBA00048247"/>
    </source>
</evidence>
<dbReference type="GO" id="GO:0008360">
    <property type="term" value="P:regulation of cell shape"/>
    <property type="evidence" value="ECO:0007669"/>
    <property type="project" value="UniProtKB-KW"/>
</dbReference>
<dbReference type="Proteomes" id="UP001200537">
    <property type="component" value="Unassembled WGS sequence"/>
</dbReference>
<dbReference type="RefSeq" id="WP_024058482.1">
    <property type="nucleotide sequence ID" value="NZ_JAGZVZ010000003.1"/>
</dbReference>
<evidence type="ECO:0000256" key="13">
    <source>
        <dbReference type="ARBA" id="ARBA00023316"/>
    </source>
</evidence>
<comment type="similarity">
    <text evidence="3">In the N-terminal section; belongs to the N-acetylglucosamine-1-phosphate uridyltransferase family.</text>
</comment>
<comment type="caution">
    <text evidence="18">The sequence shown here is derived from an EMBL/GenBank/DDBJ whole genome shotgun (WGS) entry which is preliminary data.</text>
</comment>
<keyword evidence="13" id="KW-0961">Cell wall biogenesis/degradation</keyword>
<dbReference type="SUPFAM" id="SSF53448">
    <property type="entry name" value="Nucleotide-diphospho-sugar transferases"/>
    <property type="match status" value="1"/>
</dbReference>
<dbReference type="GO" id="GO:0003977">
    <property type="term" value="F:UDP-N-acetylglucosamine diphosphorylase activity"/>
    <property type="evidence" value="ECO:0007669"/>
    <property type="project" value="UniProtKB-EC"/>
</dbReference>
<keyword evidence="12" id="KW-0012">Acyltransferase</keyword>